<keyword evidence="2" id="KW-0378">Hydrolase</keyword>
<dbReference type="Proteomes" id="UP000509327">
    <property type="component" value="Chromosome"/>
</dbReference>
<reference evidence="2 4" key="1">
    <citation type="submission" date="2018-06" db="EMBL/GenBank/DDBJ databases">
        <title>Genomic Encyclopedia of Type Strains, Phase III (KMG-III): the genomes of soil and plant-associated and newly described type strains.</title>
        <authorList>
            <person name="Whitman W."/>
        </authorList>
    </citation>
    <scope>NUCLEOTIDE SEQUENCE [LARGE SCALE GENOMIC DNA]</scope>
    <source>
        <strain evidence="2 4">CECT 7022</strain>
    </source>
</reference>
<protein>
    <submittedName>
        <fullName evidence="2">O-glycosyl hydrolase family 30</fullName>
    </submittedName>
</protein>
<feature type="domain" description="Endo-beta-1,6-galactanase-like" evidence="1">
    <location>
        <begin position="51"/>
        <end position="276"/>
    </location>
</feature>
<dbReference type="InterPro" id="IPR013780">
    <property type="entry name" value="Glyco_hydro_b"/>
</dbReference>
<dbReference type="Gene3D" id="3.20.20.80">
    <property type="entry name" value="Glycosidases"/>
    <property type="match status" value="1"/>
</dbReference>
<dbReference type="InterPro" id="IPR039743">
    <property type="entry name" value="6GAL/EXGAL"/>
</dbReference>
<dbReference type="RefSeq" id="WP_110896386.1">
    <property type="nucleotide sequence ID" value="NZ_CP054614.1"/>
</dbReference>
<dbReference type="EMBL" id="QJSW01000005">
    <property type="protein sequence ID" value="PYE49689.1"/>
    <property type="molecule type" value="Genomic_DNA"/>
</dbReference>
<proteinExistence type="predicted"/>
<dbReference type="AlphaFoldDB" id="A0A2V4VSV3"/>
<evidence type="ECO:0000313" key="5">
    <source>
        <dbReference type="Proteomes" id="UP000509327"/>
    </source>
</evidence>
<gene>
    <name evidence="2" type="ORF">DFQ00_105193</name>
    <name evidence="3" type="ORF">HUB98_09835</name>
</gene>
<dbReference type="Gene3D" id="2.60.40.1180">
    <property type="entry name" value="Golgi alpha-mannosidase II"/>
    <property type="match status" value="1"/>
</dbReference>
<dbReference type="Proteomes" id="UP000247790">
    <property type="component" value="Unassembled WGS sequence"/>
</dbReference>
<reference evidence="3 5" key="2">
    <citation type="submission" date="2020-06" db="EMBL/GenBank/DDBJ databases">
        <title>Complete genome of Paenibacillus barcinonensis KACC11450.</title>
        <authorList>
            <person name="Kim M."/>
            <person name="Park Y.-J."/>
            <person name="Shin J.-H."/>
        </authorList>
    </citation>
    <scope>NUCLEOTIDE SEQUENCE [LARGE SCALE GENOMIC DNA]</scope>
    <source>
        <strain evidence="3 5">KACC11450</strain>
    </source>
</reference>
<organism evidence="2 4">
    <name type="scientific">Paenibacillus barcinonensis</name>
    <dbReference type="NCBI Taxonomy" id="198119"/>
    <lineage>
        <taxon>Bacteria</taxon>
        <taxon>Bacillati</taxon>
        <taxon>Bacillota</taxon>
        <taxon>Bacilli</taxon>
        <taxon>Bacillales</taxon>
        <taxon>Paenibacillaceae</taxon>
        <taxon>Paenibacillus</taxon>
    </lineage>
</organism>
<name>A0A2V4VSV3_PAEBA</name>
<dbReference type="Pfam" id="PF14587">
    <property type="entry name" value="Glyco_hydr_30_2"/>
    <property type="match status" value="1"/>
</dbReference>
<evidence type="ECO:0000259" key="1">
    <source>
        <dbReference type="Pfam" id="PF14587"/>
    </source>
</evidence>
<dbReference type="OrthoDB" id="9806701at2"/>
<evidence type="ECO:0000313" key="3">
    <source>
        <dbReference type="EMBL" id="QKS56607.1"/>
    </source>
</evidence>
<dbReference type="GO" id="GO:0004553">
    <property type="term" value="F:hydrolase activity, hydrolyzing O-glycosyl compounds"/>
    <property type="evidence" value="ECO:0007669"/>
    <property type="project" value="InterPro"/>
</dbReference>
<sequence length="499" mass="55999">MAHNEHRRRRNKSMIFAGTALLALAAIGGIVINHYMNQAPKTLVFQEEPVHLKLEQSYDHFEGWGTSLAWWANDLGNWKDQAKVDEVMDLVFDPVKGLGLNIVRYNIGGEENPEMKALRPGGDVPGFQPEPGKWDWDADAGQRSILQGSMKRGVNITEAFSNSPPYWMTISGSVTGAEDGGNNLRDDQYDAFADYLTEVVKHYRDTWGITFRTLDPLNEPSSDWWKKGNMQEGSHFSNEKQAEIIKKTAASLQSKGLNGTVISAADDNSIDETVFNFSLYDQETIDAVQQINTHSYNGSKMEELRELAGKLGKKLWMSEYGTGGSESHNHEDMTSVQELAERIMFDLKIMQPSAWVYWQAIEDEGANNNWGFIHANFNGDEQYEMTKQYYGMAQFTKYIRPGAVIIPTDEGRTLAAYDAKAHRLVLVIRNELSAASKAFDLSGWDYHKTTSAQVYQTSPEHNMEKLEDISVYANGIEVPVADNSITTVVLEGVVPTVKK</sequence>
<dbReference type="InterPro" id="IPR039514">
    <property type="entry name" value="6GAL-like"/>
</dbReference>
<dbReference type="PANTHER" id="PTHR42767:SF1">
    <property type="entry name" value="ENDO-BETA-1,6-GALACTANASE-LIKE DOMAIN-CONTAINING PROTEIN"/>
    <property type="match status" value="1"/>
</dbReference>
<dbReference type="EMBL" id="CP054614">
    <property type="protein sequence ID" value="QKS56607.1"/>
    <property type="molecule type" value="Genomic_DNA"/>
</dbReference>
<evidence type="ECO:0000313" key="4">
    <source>
        <dbReference type="Proteomes" id="UP000247790"/>
    </source>
</evidence>
<dbReference type="PANTHER" id="PTHR42767">
    <property type="entry name" value="ENDO-BETA-1,6-GALACTANASE"/>
    <property type="match status" value="1"/>
</dbReference>
<accession>A0A2V4VSV3</accession>
<dbReference type="SUPFAM" id="SSF51445">
    <property type="entry name" value="(Trans)glycosidases"/>
    <property type="match status" value="1"/>
</dbReference>
<keyword evidence="5" id="KW-1185">Reference proteome</keyword>
<evidence type="ECO:0000313" key="2">
    <source>
        <dbReference type="EMBL" id="PYE49689.1"/>
    </source>
</evidence>
<dbReference type="InterPro" id="IPR017853">
    <property type="entry name" value="GH"/>
</dbReference>